<dbReference type="EMBL" id="JAHEPS010000005">
    <property type="protein sequence ID" value="MBT1445598.1"/>
    <property type="molecule type" value="Genomic_DNA"/>
</dbReference>
<accession>A0ABS5V6K4</accession>
<name>A0ABS5V6K4_9GAMM</name>
<dbReference type="PROSITE" id="PS50887">
    <property type="entry name" value="GGDEF"/>
    <property type="match status" value="1"/>
</dbReference>
<dbReference type="PANTHER" id="PTHR43102">
    <property type="entry name" value="SLR1143 PROTEIN"/>
    <property type="match status" value="1"/>
</dbReference>
<dbReference type="Gene3D" id="3.30.70.270">
    <property type="match status" value="1"/>
</dbReference>
<dbReference type="InterPro" id="IPR003018">
    <property type="entry name" value="GAF"/>
</dbReference>
<dbReference type="PANTHER" id="PTHR43102:SF2">
    <property type="entry name" value="GAF DOMAIN-CONTAINING PROTEIN"/>
    <property type="match status" value="1"/>
</dbReference>
<feature type="domain" description="GGDEF" evidence="1">
    <location>
        <begin position="194"/>
        <end position="327"/>
    </location>
</feature>
<sequence>MFPAPIPVDELARLDALRGLNILDTEAEERFDRITRLARRLLDVPICLVSLVDAERQWFKSCLGLSASETRRDISFCGHAIMQPEIFVVEDALADERFCDNPLVVGDPNIRFYAGYPLTLSSGYRVGTLCVIDRRPRQLSADDLKDLEDLGKLVVSELESVQTATLDVLTGLSNLRGFEMLARQTLAKCVRESRDATLFFFDLDHFKDINDRFGHPEGNEALRRFATVLKEAFREYDVVARIGGDEFAALVSHEHNQSPAVGILGRLHLSLGRENLNPVGYQLAYSTGTARFNPEQPQTLDELLKEADAHMFRDKNARRQAAPGNSG</sequence>
<dbReference type="SUPFAM" id="SSF55781">
    <property type="entry name" value="GAF domain-like"/>
    <property type="match status" value="1"/>
</dbReference>
<keyword evidence="3" id="KW-1185">Reference proteome</keyword>
<evidence type="ECO:0000259" key="1">
    <source>
        <dbReference type="PROSITE" id="PS50887"/>
    </source>
</evidence>
<protein>
    <submittedName>
        <fullName evidence="2">Sensor domain-containing diguanylate cyclase</fullName>
    </submittedName>
</protein>
<dbReference type="InterPro" id="IPR000160">
    <property type="entry name" value="GGDEF_dom"/>
</dbReference>
<dbReference type="InterPro" id="IPR029016">
    <property type="entry name" value="GAF-like_dom_sf"/>
</dbReference>
<dbReference type="NCBIfam" id="TIGR00254">
    <property type="entry name" value="GGDEF"/>
    <property type="match status" value="1"/>
</dbReference>
<dbReference type="Gene3D" id="3.30.450.40">
    <property type="match status" value="1"/>
</dbReference>
<dbReference type="Pfam" id="PF01590">
    <property type="entry name" value="GAF"/>
    <property type="match status" value="1"/>
</dbReference>
<gene>
    <name evidence="2" type="ORF">KJI95_13835</name>
</gene>
<comment type="caution">
    <text evidence="2">The sequence shown here is derived from an EMBL/GenBank/DDBJ whole genome shotgun (WGS) entry which is preliminary data.</text>
</comment>
<dbReference type="InterPro" id="IPR043128">
    <property type="entry name" value="Rev_trsase/Diguanyl_cyclase"/>
</dbReference>
<dbReference type="SMART" id="SM00267">
    <property type="entry name" value="GGDEF"/>
    <property type="match status" value="1"/>
</dbReference>
<proteinExistence type="predicted"/>
<organism evidence="2 3">
    <name type="scientific">Shewanella jiangmenensis</name>
    <dbReference type="NCBI Taxonomy" id="2837387"/>
    <lineage>
        <taxon>Bacteria</taxon>
        <taxon>Pseudomonadati</taxon>
        <taxon>Pseudomonadota</taxon>
        <taxon>Gammaproteobacteria</taxon>
        <taxon>Alteromonadales</taxon>
        <taxon>Shewanellaceae</taxon>
        <taxon>Shewanella</taxon>
    </lineage>
</organism>
<dbReference type="CDD" id="cd01949">
    <property type="entry name" value="GGDEF"/>
    <property type="match status" value="1"/>
</dbReference>
<dbReference type="Pfam" id="PF00990">
    <property type="entry name" value="GGDEF"/>
    <property type="match status" value="1"/>
</dbReference>
<dbReference type="InterPro" id="IPR029787">
    <property type="entry name" value="Nucleotide_cyclase"/>
</dbReference>
<evidence type="ECO:0000313" key="2">
    <source>
        <dbReference type="EMBL" id="MBT1445598.1"/>
    </source>
</evidence>
<evidence type="ECO:0000313" key="3">
    <source>
        <dbReference type="Proteomes" id="UP001195903"/>
    </source>
</evidence>
<reference evidence="2 3" key="1">
    <citation type="submission" date="2021-05" db="EMBL/GenBank/DDBJ databases">
        <title>Shewanella sp. JM162201.</title>
        <authorList>
            <person name="Xu S."/>
            <person name="Li A."/>
        </authorList>
    </citation>
    <scope>NUCLEOTIDE SEQUENCE [LARGE SCALE GENOMIC DNA]</scope>
    <source>
        <strain evidence="2 3">JM162201</strain>
    </source>
</reference>
<dbReference type="SMART" id="SM00065">
    <property type="entry name" value="GAF"/>
    <property type="match status" value="1"/>
</dbReference>
<dbReference type="RefSeq" id="WP_214507791.1">
    <property type="nucleotide sequence ID" value="NZ_JAHEPS010000005.1"/>
</dbReference>
<dbReference type="SUPFAM" id="SSF55073">
    <property type="entry name" value="Nucleotide cyclase"/>
    <property type="match status" value="1"/>
</dbReference>
<dbReference type="Proteomes" id="UP001195903">
    <property type="component" value="Unassembled WGS sequence"/>
</dbReference>